<evidence type="ECO:0000256" key="1">
    <source>
        <dbReference type="SAM" id="Phobius"/>
    </source>
</evidence>
<gene>
    <name evidence="2" type="ORF">LTSEALA_0992</name>
</gene>
<proteinExistence type="predicted"/>
<sequence length="73" mass="7954">MADDQQVLAIAKRVESRDKALYAPGKSLKTLAIGRNRILPVRTPGGIAFGIFMGEVAVMAHFPVAKVHLIKLR</sequence>
<reference evidence="2 3" key="1">
    <citation type="journal article" date="2011" name="BMC Genomics">
        <title>Genome sequencing reveals diversification of virulence factor content and possible host adaptation in distinct subpopulations of Salmonella enterica.</title>
        <authorList>
            <person name="den Bakker H.C."/>
            <person name="Moreno Switt A.I."/>
            <person name="Govoni G."/>
            <person name="Cummings C.A."/>
            <person name="Ranieri M.L."/>
            <person name="Degoricija L."/>
            <person name="Hoelzer K."/>
            <person name="Rodriguez-Rivera L.D."/>
            <person name="Brown S."/>
            <person name="Bolchacova E."/>
            <person name="Furtado M.R."/>
            <person name="Wiedmann M."/>
        </authorList>
    </citation>
    <scope>NUCLEOTIDE SEQUENCE [LARGE SCALE GENOMIC DNA]</scope>
    <source>
        <strain evidence="2 3">R6-377</strain>
    </source>
</reference>
<feature type="transmembrane region" description="Helical" evidence="1">
    <location>
        <begin position="46"/>
        <end position="65"/>
    </location>
</feature>
<keyword evidence="1" id="KW-1133">Transmembrane helix</keyword>
<protein>
    <submittedName>
        <fullName evidence="2">Uncharacterized protein</fullName>
    </submittedName>
</protein>
<keyword evidence="1" id="KW-0812">Transmembrane</keyword>
<evidence type="ECO:0000313" key="3">
    <source>
        <dbReference type="Proteomes" id="UP000004642"/>
    </source>
</evidence>
<accession>G5LKR5</accession>
<name>G5LKR5_SALET</name>
<dbReference type="EMBL" id="AFCJ01000414">
    <property type="protein sequence ID" value="EHC43604.1"/>
    <property type="molecule type" value="Genomic_DNA"/>
</dbReference>
<organism evidence="2 3">
    <name type="scientific">Salmonella enterica subsp. enterica serovar Alachua str. R6-377</name>
    <dbReference type="NCBI Taxonomy" id="913241"/>
    <lineage>
        <taxon>Bacteria</taxon>
        <taxon>Pseudomonadati</taxon>
        <taxon>Pseudomonadota</taxon>
        <taxon>Gammaproteobacteria</taxon>
        <taxon>Enterobacterales</taxon>
        <taxon>Enterobacteriaceae</taxon>
        <taxon>Salmonella</taxon>
    </lineage>
</organism>
<keyword evidence="1" id="KW-0472">Membrane</keyword>
<dbReference type="Proteomes" id="UP000004642">
    <property type="component" value="Unassembled WGS sequence"/>
</dbReference>
<comment type="caution">
    <text evidence="2">The sequence shown here is derived from an EMBL/GenBank/DDBJ whole genome shotgun (WGS) entry which is preliminary data.</text>
</comment>
<dbReference type="AlphaFoldDB" id="G5LKR5"/>
<evidence type="ECO:0000313" key="2">
    <source>
        <dbReference type="EMBL" id="EHC43604.1"/>
    </source>
</evidence>